<dbReference type="Proteomes" id="UP000008068">
    <property type="component" value="Unassembled WGS sequence"/>
</dbReference>
<sequence>MVEKSMKIYSLEEILSFEISSRDYYAMEFLKTKQFAVLERSSVSKLDRANSSNSDGTSKCLKLCDTCSRGLPTPRRRFVIWSQLA</sequence>
<evidence type="ECO:0000313" key="2">
    <source>
        <dbReference type="Proteomes" id="UP000008068"/>
    </source>
</evidence>
<reference evidence="2" key="1">
    <citation type="submission" date="2011-07" db="EMBL/GenBank/DDBJ databases">
        <authorList>
            <consortium name="Caenorhabditis brenneri Sequencing and Analysis Consortium"/>
            <person name="Wilson R.K."/>
        </authorList>
    </citation>
    <scope>NUCLEOTIDE SEQUENCE [LARGE SCALE GENOMIC DNA]</scope>
    <source>
        <strain evidence="2">PB2801</strain>
    </source>
</reference>
<organism evidence="2">
    <name type="scientific">Caenorhabditis brenneri</name>
    <name type="common">Nematode worm</name>
    <dbReference type="NCBI Taxonomy" id="135651"/>
    <lineage>
        <taxon>Eukaryota</taxon>
        <taxon>Metazoa</taxon>
        <taxon>Ecdysozoa</taxon>
        <taxon>Nematoda</taxon>
        <taxon>Chromadorea</taxon>
        <taxon>Rhabditida</taxon>
        <taxon>Rhabditina</taxon>
        <taxon>Rhabditomorpha</taxon>
        <taxon>Rhabditoidea</taxon>
        <taxon>Rhabditidae</taxon>
        <taxon>Peloderinae</taxon>
        <taxon>Caenorhabditis</taxon>
    </lineage>
</organism>
<dbReference type="InParanoid" id="G0M8C0"/>
<accession>G0M8C0</accession>
<evidence type="ECO:0000313" key="1">
    <source>
        <dbReference type="EMBL" id="EGT30375.1"/>
    </source>
</evidence>
<name>G0M8C0_CAEBE</name>
<protein>
    <submittedName>
        <fullName evidence="1">Uncharacterized protein</fullName>
    </submittedName>
</protein>
<gene>
    <name evidence="1" type="ORF">CAEBREN_06202</name>
</gene>
<dbReference type="HOGENOM" id="CLU_2514627_0_0_1"/>
<keyword evidence="2" id="KW-1185">Reference proteome</keyword>
<proteinExistence type="predicted"/>
<dbReference type="AlphaFoldDB" id="G0M8C0"/>
<dbReference type="EMBL" id="GL379786">
    <property type="protein sequence ID" value="EGT30375.1"/>
    <property type="molecule type" value="Genomic_DNA"/>
</dbReference>